<name>A0A146KQU7_LYGHE</name>
<dbReference type="EMBL" id="GDHC01020853">
    <property type="protein sequence ID" value="JAP97775.1"/>
    <property type="molecule type" value="Transcribed_RNA"/>
</dbReference>
<proteinExistence type="predicted"/>
<gene>
    <name evidence="1" type="ORF">g.64326</name>
</gene>
<reference evidence="1" key="1">
    <citation type="journal article" date="2016" name="Gigascience">
        <title>De novo construction of an expanded transcriptome assembly for the western tarnished plant bug, Lygus hesperus.</title>
        <authorList>
            <person name="Tassone E.E."/>
            <person name="Geib S.M."/>
            <person name="Hall B."/>
            <person name="Fabrick J.A."/>
            <person name="Brent C.S."/>
            <person name="Hull J.J."/>
        </authorList>
    </citation>
    <scope>NUCLEOTIDE SEQUENCE</scope>
</reference>
<sequence>YQKAPQHTIQQPSRALASPLSRHEVYSRHYPLGDNFYLHPFFRSFHNYILCPPTIPGGNYYLYPSDPPASESFPPSYPSWAYSITYNNQPAGNPLWDYYKRLYLDFGVKNLPIPQYQNFFHSSILSPENHTGTTPPFICLAPDRFDKSLPNTCSCKPQLRPNRLKPNSRYPRRACHLIHKRIHRIDRQ</sequence>
<protein>
    <submittedName>
        <fullName evidence="1">Uncharacterized protein</fullName>
    </submittedName>
</protein>
<evidence type="ECO:0000313" key="1">
    <source>
        <dbReference type="EMBL" id="JAP97775.1"/>
    </source>
</evidence>
<organism evidence="1">
    <name type="scientific">Lygus hesperus</name>
    <name type="common">Western plant bug</name>
    <dbReference type="NCBI Taxonomy" id="30085"/>
    <lineage>
        <taxon>Eukaryota</taxon>
        <taxon>Metazoa</taxon>
        <taxon>Ecdysozoa</taxon>
        <taxon>Arthropoda</taxon>
        <taxon>Hexapoda</taxon>
        <taxon>Insecta</taxon>
        <taxon>Pterygota</taxon>
        <taxon>Neoptera</taxon>
        <taxon>Paraneoptera</taxon>
        <taxon>Hemiptera</taxon>
        <taxon>Heteroptera</taxon>
        <taxon>Panheteroptera</taxon>
        <taxon>Cimicomorpha</taxon>
        <taxon>Miridae</taxon>
        <taxon>Mirini</taxon>
        <taxon>Lygus</taxon>
    </lineage>
</organism>
<feature type="non-terminal residue" evidence="1">
    <location>
        <position position="1"/>
    </location>
</feature>
<accession>A0A146KQU7</accession>
<dbReference type="AlphaFoldDB" id="A0A146KQU7"/>